<gene>
    <name evidence="1" type="ORF">C7S16_6617</name>
</gene>
<dbReference type="Proteomes" id="UP001272137">
    <property type="component" value="Unassembled WGS sequence"/>
</dbReference>
<proteinExistence type="predicted"/>
<accession>A0AAW9CS67</accession>
<comment type="caution">
    <text evidence="1">The sequence shown here is derived from an EMBL/GenBank/DDBJ whole genome shotgun (WGS) entry which is preliminary data.</text>
</comment>
<reference evidence="1" key="1">
    <citation type="submission" date="2018-08" db="EMBL/GenBank/DDBJ databases">
        <title>Identification of Burkholderia cepacia strains that express a Burkholderia pseudomallei-like capsular polysaccharide.</title>
        <authorList>
            <person name="Burtnick M.N."/>
            <person name="Vongsouvath M."/>
            <person name="Newton P."/>
            <person name="Wuthiekanun V."/>
            <person name="Limmathurotsakul D."/>
            <person name="Brett P.J."/>
            <person name="Chantratita N."/>
            <person name="Dance D.A."/>
        </authorList>
    </citation>
    <scope>NUCLEOTIDE SEQUENCE</scope>
    <source>
        <strain evidence="1">SBXCC001</strain>
    </source>
</reference>
<evidence type="ECO:0000313" key="2">
    <source>
        <dbReference type="Proteomes" id="UP001272137"/>
    </source>
</evidence>
<name>A0AAW9CS67_BURTH</name>
<evidence type="ECO:0000313" key="1">
    <source>
        <dbReference type="EMBL" id="MDW9253207.1"/>
    </source>
</evidence>
<dbReference type="AlphaFoldDB" id="A0AAW9CS67"/>
<protein>
    <submittedName>
        <fullName evidence="1">Uncharacterized protein</fullName>
    </submittedName>
</protein>
<dbReference type="EMBL" id="QXCT01000001">
    <property type="protein sequence ID" value="MDW9253207.1"/>
    <property type="molecule type" value="Genomic_DNA"/>
</dbReference>
<organism evidence="1 2">
    <name type="scientific">Burkholderia thailandensis</name>
    <dbReference type="NCBI Taxonomy" id="57975"/>
    <lineage>
        <taxon>Bacteria</taxon>
        <taxon>Pseudomonadati</taxon>
        <taxon>Pseudomonadota</taxon>
        <taxon>Betaproteobacteria</taxon>
        <taxon>Burkholderiales</taxon>
        <taxon>Burkholderiaceae</taxon>
        <taxon>Burkholderia</taxon>
        <taxon>pseudomallei group</taxon>
    </lineage>
</organism>
<dbReference type="RefSeq" id="WP_004532284.1">
    <property type="nucleotide sequence ID" value="NZ_QXCT01000001.1"/>
</dbReference>
<sequence>MEKLYSEWFWSEASARGAAVRAAKKVGGVARWRYAMRADGQHDWIAEVFGA</sequence>